<dbReference type="Pfam" id="PF01337">
    <property type="entry name" value="Barstar"/>
    <property type="match status" value="1"/>
</dbReference>
<evidence type="ECO:0000256" key="1">
    <source>
        <dbReference type="ARBA" id="ARBA00006845"/>
    </source>
</evidence>
<dbReference type="InterPro" id="IPR035905">
    <property type="entry name" value="Barstar-like_sf"/>
</dbReference>
<accession>A0A1S6HSW5</accession>
<gene>
    <name evidence="3" type="ORF">Sps_03401</name>
</gene>
<name>A0A1S6HSW5_9GAMM</name>
<dbReference type="AlphaFoldDB" id="A0A1S6HSW5"/>
<feature type="domain" description="Barstar (barnase inhibitor)" evidence="2">
    <location>
        <begin position="21"/>
        <end position="108"/>
    </location>
</feature>
<dbReference type="STRING" id="225848.Sps_03401"/>
<protein>
    <submittedName>
        <fullName evidence="3">Barstar, RNAse (Barnase) inhibitor</fullName>
    </submittedName>
</protein>
<evidence type="ECO:0000259" key="2">
    <source>
        <dbReference type="Pfam" id="PF01337"/>
    </source>
</evidence>
<keyword evidence="4" id="KW-1185">Reference proteome</keyword>
<organism evidence="3 4">
    <name type="scientific">Shewanella psychrophila</name>
    <dbReference type="NCBI Taxonomy" id="225848"/>
    <lineage>
        <taxon>Bacteria</taxon>
        <taxon>Pseudomonadati</taxon>
        <taxon>Pseudomonadota</taxon>
        <taxon>Gammaproteobacteria</taxon>
        <taxon>Alteromonadales</taxon>
        <taxon>Shewanellaceae</taxon>
        <taxon>Shewanella</taxon>
    </lineage>
</organism>
<dbReference type="KEGG" id="spsw:Sps_03401"/>
<dbReference type="Proteomes" id="UP000189545">
    <property type="component" value="Chromosome"/>
</dbReference>
<dbReference type="EMBL" id="CP014782">
    <property type="protein sequence ID" value="AQS38528.1"/>
    <property type="molecule type" value="Genomic_DNA"/>
</dbReference>
<reference evidence="3 4" key="1">
    <citation type="submission" date="2016-03" db="EMBL/GenBank/DDBJ databases">
        <title>Complete genome sequence of Shewanella psychrophila WP2, a deep sea bacterium isolated from west Pacific sediment.</title>
        <authorList>
            <person name="Xu G."/>
            <person name="Jian H."/>
        </authorList>
    </citation>
    <scope>NUCLEOTIDE SEQUENCE [LARGE SCALE GENOMIC DNA]</scope>
    <source>
        <strain evidence="3 4">WP2</strain>
    </source>
</reference>
<evidence type="ECO:0000313" key="4">
    <source>
        <dbReference type="Proteomes" id="UP000189545"/>
    </source>
</evidence>
<proteinExistence type="inferred from homology"/>
<evidence type="ECO:0000313" key="3">
    <source>
        <dbReference type="EMBL" id="AQS38528.1"/>
    </source>
</evidence>
<comment type="similarity">
    <text evidence="1">Belongs to the barstar family.</text>
</comment>
<dbReference type="SUPFAM" id="SSF52038">
    <property type="entry name" value="Barstar-related"/>
    <property type="match status" value="1"/>
</dbReference>
<dbReference type="Gene3D" id="3.30.370.10">
    <property type="entry name" value="Barstar-like"/>
    <property type="match status" value="1"/>
</dbReference>
<dbReference type="InterPro" id="IPR000468">
    <property type="entry name" value="Barstar"/>
</dbReference>
<sequence>MFLFGIQPNILLALNTMNEELLIDMSGIMDEETFHEYVAKKLNFPGYYGFNLDAFWDCITDDDQLAMPRKLKVEGMAALKSFLPEVHHGFVKCLKDYENEFPERQVIFYQDSPSGEGIEFEDE</sequence>